<comment type="caution">
    <text evidence="2">The sequence shown here is derived from an EMBL/GenBank/DDBJ whole genome shotgun (WGS) entry which is preliminary data.</text>
</comment>
<proteinExistence type="predicted"/>
<dbReference type="Proteomes" id="UP000558284">
    <property type="component" value="Unassembled WGS sequence"/>
</dbReference>
<evidence type="ECO:0000313" key="2">
    <source>
        <dbReference type="EMBL" id="MBA1144645.1"/>
    </source>
</evidence>
<sequence length="77" mass="8640">MYFPQFLVGMFATSFGVAIWAYIVTGSIWSAFGWALLALIILQVGYIGLVLRLIYKRVSPRGEASPAPPYYGDRVRH</sequence>
<dbReference type="EMBL" id="JACDTY010000025">
    <property type="protein sequence ID" value="MBA1144645.1"/>
    <property type="molecule type" value="Genomic_DNA"/>
</dbReference>
<keyword evidence="1" id="KW-0472">Membrane</keyword>
<feature type="transmembrane region" description="Helical" evidence="1">
    <location>
        <begin position="31"/>
        <end position="55"/>
    </location>
</feature>
<protein>
    <submittedName>
        <fullName evidence="2">Exopolysaccharide production repressor protein</fullName>
    </submittedName>
</protein>
<gene>
    <name evidence="2" type="ORF">H0241_31060</name>
</gene>
<organism evidence="2 3">
    <name type="scientific">Mesorhizobium neociceri</name>
    <dbReference type="NCBI Taxonomy" id="1307853"/>
    <lineage>
        <taxon>Bacteria</taxon>
        <taxon>Pseudomonadati</taxon>
        <taxon>Pseudomonadota</taxon>
        <taxon>Alphaproteobacteria</taxon>
        <taxon>Hyphomicrobiales</taxon>
        <taxon>Phyllobacteriaceae</taxon>
        <taxon>Mesorhizobium</taxon>
    </lineage>
</organism>
<keyword evidence="1" id="KW-0812">Transmembrane</keyword>
<evidence type="ECO:0000313" key="3">
    <source>
        <dbReference type="Proteomes" id="UP000558284"/>
    </source>
</evidence>
<dbReference type="AlphaFoldDB" id="A0A838BDT8"/>
<keyword evidence="1" id="KW-1133">Transmembrane helix</keyword>
<evidence type="ECO:0000256" key="1">
    <source>
        <dbReference type="SAM" id="Phobius"/>
    </source>
</evidence>
<feature type="transmembrane region" description="Helical" evidence="1">
    <location>
        <begin position="7"/>
        <end position="25"/>
    </location>
</feature>
<keyword evidence="3" id="KW-1185">Reference proteome</keyword>
<reference evidence="2 3" key="1">
    <citation type="submission" date="2020-07" db="EMBL/GenBank/DDBJ databases">
        <title>Definition of the novel symbiovar canariense within Mesorhizobium novociceri, a new species of genus Mesorhizobium nodulating Cicer canariense in the Caldera de Taburiente National Park (La Palma, Canary Islands).</title>
        <authorList>
            <person name="Leon-Barrios M."/>
            <person name="Perez-Yepez J."/>
            <person name="Flores-Felix J.D."/>
            <person name="Ramirez-Baena M.H."/>
            <person name="Pulido-Suarez L."/>
            <person name="Igual J.M."/>
            <person name="Velazquez E."/>
            <person name="Peix A."/>
        </authorList>
    </citation>
    <scope>NUCLEOTIDE SEQUENCE [LARGE SCALE GENOMIC DNA]</scope>
    <source>
        <strain evidence="2 3">CCANP35</strain>
    </source>
</reference>
<accession>A0A838BDT8</accession>
<name>A0A838BDT8_9HYPH</name>